<proteinExistence type="predicted"/>
<dbReference type="Proteomes" id="UP000006729">
    <property type="component" value="Chromosome 6"/>
</dbReference>
<protein>
    <submittedName>
        <fullName evidence="1">Uncharacterized protein</fullName>
    </submittedName>
</protein>
<accession>A0ACC0SVL5</accession>
<evidence type="ECO:0000313" key="2">
    <source>
        <dbReference type="Proteomes" id="UP000006729"/>
    </source>
</evidence>
<keyword evidence="2" id="KW-1185">Reference proteome</keyword>
<reference evidence="1 2" key="1">
    <citation type="journal article" date="2006" name="Science">
        <title>The genome of black cottonwood, Populus trichocarpa (Torr. &amp; Gray).</title>
        <authorList>
            <person name="Tuskan G.A."/>
            <person name="Difazio S."/>
            <person name="Jansson S."/>
            <person name="Bohlmann J."/>
            <person name="Grigoriev I."/>
            <person name="Hellsten U."/>
            <person name="Putnam N."/>
            <person name="Ralph S."/>
            <person name="Rombauts S."/>
            <person name="Salamov A."/>
            <person name="Schein J."/>
            <person name="Sterck L."/>
            <person name="Aerts A."/>
            <person name="Bhalerao R.R."/>
            <person name="Bhalerao R.P."/>
            <person name="Blaudez D."/>
            <person name="Boerjan W."/>
            <person name="Brun A."/>
            <person name="Brunner A."/>
            <person name="Busov V."/>
            <person name="Campbell M."/>
            <person name="Carlson J."/>
            <person name="Chalot M."/>
            <person name="Chapman J."/>
            <person name="Chen G.L."/>
            <person name="Cooper D."/>
            <person name="Coutinho P.M."/>
            <person name="Couturier J."/>
            <person name="Covert S."/>
            <person name="Cronk Q."/>
            <person name="Cunningham R."/>
            <person name="Davis J."/>
            <person name="Degroeve S."/>
            <person name="Dejardin A."/>
            <person name="Depamphilis C."/>
            <person name="Detter J."/>
            <person name="Dirks B."/>
            <person name="Dubchak I."/>
            <person name="Duplessis S."/>
            <person name="Ehlting J."/>
            <person name="Ellis B."/>
            <person name="Gendler K."/>
            <person name="Goodstein D."/>
            <person name="Gribskov M."/>
            <person name="Grimwood J."/>
            <person name="Groover A."/>
            <person name="Gunter L."/>
            <person name="Hamberger B."/>
            <person name="Heinze B."/>
            <person name="Helariutta Y."/>
            <person name="Henrissat B."/>
            <person name="Holligan D."/>
            <person name="Holt R."/>
            <person name="Huang W."/>
            <person name="Islam-Faridi N."/>
            <person name="Jones S."/>
            <person name="Jones-Rhoades M."/>
            <person name="Jorgensen R."/>
            <person name="Joshi C."/>
            <person name="Kangasjarvi J."/>
            <person name="Karlsson J."/>
            <person name="Kelleher C."/>
            <person name="Kirkpatrick R."/>
            <person name="Kirst M."/>
            <person name="Kohler A."/>
            <person name="Kalluri U."/>
            <person name="Larimer F."/>
            <person name="Leebens-Mack J."/>
            <person name="Leple J.C."/>
            <person name="Locascio P."/>
            <person name="Lou Y."/>
            <person name="Lucas S."/>
            <person name="Martin F."/>
            <person name="Montanini B."/>
            <person name="Napoli C."/>
            <person name="Nelson D.R."/>
            <person name="Nelson C."/>
            <person name="Nieminen K."/>
            <person name="Nilsson O."/>
            <person name="Pereda V."/>
            <person name="Peter G."/>
            <person name="Philippe R."/>
            <person name="Pilate G."/>
            <person name="Poliakov A."/>
            <person name="Razumovskaya J."/>
            <person name="Richardson P."/>
            <person name="Rinaldi C."/>
            <person name="Ritland K."/>
            <person name="Rouze P."/>
            <person name="Ryaboy D."/>
            <person name="Schmutz J."/>
            <person name="Schrader J."/>
            <person name="Segerman B."/>
            <person name="Shin H."/>
            <person name="Siddiqui A."/>
            <person name="Sterky F."/>
            <person name="Terry A."/>
            <person name="Tsai C.J."/>
            <person name="Uberbacher E."/>
            <person name="Unneberg P."/>
            <person name="Vahala J."/>
            <person name="Wall K."/>
            <person name="Wessler S."/>
            <person name="Yang G."/>
            <person name="Yin T."/>
            <person name="Douglas C."/>
            <person name="Marra M."/>
            <person name="Sandberg G."/>
            <person name="Van de Peer Y."/>
            <person name="Rokhsar D."/>
        </authorList>
    </citation>
    <scope>NUCLEOTIDE SEQUENCE [LARGE SCALE GENOMIC DNA]</scope>
    <source>
        <strain evidence="2">cv. Nisqually</strain>
    </source>
</reference>
<name>A0ACC0SVL5_POPTR</name>
<organism evidence="1 2">
    <name type="scientific">Populus trichocarpa</name>
    <name type="common">Western balsam poplar</name>
    <name type="synonym">Populus balsamifera subsp. trichocarpa</name>
    <dbReference type="NCBI Taxonomy" id="3694"/>
    <lineage>
        <taxon>Eukaryota</taxon>
        <taxon>Viridiplantae</taxon>
        <taxon>Streptophyta</taxon>
        <taxon>Embryophyta</taxon>
        <taxon>Tracheophyta</taxon>
        <taxon>Spermatophyta</taxon>
        <taxon>Magnoliopsida</taxon>
        <taxon>eudicotyledons</taxon>
        <taxon>Gunneridae</taxon>
        <taxon>Pentapetalae</taxon>
        <taxon>rosids</taxon>
        <taxon>fabids</taxon>
        <taxon>Malpighiales</taxon>
        <taxon>Salicaceae</taxon>
        <taxon>Saliceae</taxon>
        <taxon>Populus</taxon>
    </lineage>
</organism>
<evidence type="ECO:0000313" key="1">
    <source>
        <dbReference type="EMBL" id="KAI9393306.1"/>
    </source>
</evidence>
<gene>
    <name evidence="1" type="ORF">POPTR_006G210800v4</name>
</gene>
<sequence>MSCKLSQVHCDFLALFRVLVNALVLQLLHLHYHPNYCFWPGFYHSATLNTHEMKGGEKLWEMAKKIYTAFANSKNCNRHFLDMADLNFLMCKAIDNPGLTPSSSLRTALLSVFEEPVKDDYGGLQEEVGVEDYMGCASAHGIGPSIAIFDRVRDGRLDCVCVYPSPLHSREQMQEFIDNMKSVLVEGCRLAAPFRN</sequence>
<dbReference type="EMBL" id="CM009295">
    <property type="protein sequence ID" value="KAI9393306.1"/>
    <property type="molecule type" value="Genomic_DNA"/>
</dbReference>
<comment type="caution">
    <text evidence="1">The sequence shown here is derived from an EMBL/GenBank/DDBJ whole genome shotgun (WGS) entry which is preliminary data.</text>
</comment>